<protein>
    <recommendedName>
        <fullName evidence="9">C4-dicarboxylate ABC transporter substrate-binding protein</fullName>
    </recommendedName>
</protein>
<sequence length="340" mass="36993">MFTTINRRTVLGAATALAVGFSAFSASAADTTLRLSHLSPPDSDMDNWAQQFAERVAVETDGRVDVRIFPASQLGDWEEVYEQLAQGSVDLAIQSVSTKFDSRLALTWFPYTAVDYDSAKEAWNTGGFLFNIVNELIEPQQIQALAPYAFGLGGVAVGRPVSDPKNPDADHSDLKIRVWPSGVGTHKPLLERLGFSTTTMPWAELYTGVQTGVIDGMIGGVPENAVRDWNGVVDTWLQLNDHFEINWLLGSAAMIANLSEEDAAIISGIAADLATERFDAVEAADNSYLQQLRDAGVTVVTYSKEEMEAMAAAVRADAWPLMKPEVGDELYALIQSHYAN</sequence>
<dbReference type="InterPro" id="IPR018389">
    <property type="entry name" value="DctP_fam"/>
</dbReference>
<comment type="similarity">
    <text evidence="2">Belongs to the bacterial solute-binding protein 7 family.</text>
</comment>
<dbReference type="PANTHER" id="PTHR33376">
    <property type="match status" value="1"/>
</dbReference>
<dbReference type="GO" id="GO:0042597">
    <property type="term" value="C:periplasmic space"/>
    <property type="evidence" value="ECO:0007669"/>
    <property type="project" value="UniProtKB-SubCell"/>
</dbReference>
<evidence type="ECO:0000256" key="5">
    <source>
        <dbReference type="ARBA" id="ARBA00022764"/>
    </source>
</evidence>
<keyword evidence="4 6" id="KW-0732">Signal</keyword>
<accession>A0A3T0N9N0</accession>
<dbReference type="InterPro" id="IPR038404">
    <property type="entry name" value="TRAP_DctP_sf"/>
</dbReference>
<evidence type="ECO:0000256" key="2">
    <source>
        <dbReference type="ARBA" id="ARBA00009023"/>
    </source>
</evidence>
<reference evidence="7 8" key="1">
    <citation type="submission" date="2018-10" db="EMBL/GenBank/DDBJ databases">
        <title>Parasedimentitalea marina sp. nov., a psychrophilic bacterium isolated from deep seawater of the New Britain Trench.</title>
        <authorList>
            <person name="Cao J."/>
        </authorList>
    </citation>
    <scope>NUCLEOTIDE SEQUENCE [LARGE SCALE GENOMIC DNA]</scope>
    <source>
        <strain evidence="7 8">W43</strain>
        <plasmid evidence="7 8">pW43B</plasmid>
    </source>
</reference>
<dbReference type="AlphaFoldDB" id="A0A3T0N9N0"/>
<dbReference type="Proteomes" id="UP000283063">
    <property type="component" value="Plasmid pW43B"/>
</dbReference>
<gene>
    <name evidence="7" type="ORF">EBB79_22545</name>
</gene>
<dbReference type="NCBIfam" id="NF037995">
    <property type="entry name" value="TRAP_S1"/>
    <property type="match status" value="1"/>
</dbReference>
<proteinExistence type="inferred from homology"/>
<evidence type="ECO:0008006" key="9">
    <source>
        <dbReference type="Google" id="ProtNLM"/>
    </source>
</evidence>
<geneLocation type="plasmid" evidence="7 8">
    <name>pW43B</name>
</geneLocation>
<organism evidence="7 8">
    <name type="scientific">Parasedimentitalea marina</name>
    <dbReference type="NCBI Taxonomy" id="2483033"/>
    <lineage>
        <taxon>Bacteria</taxon>
        <taxon>Pseudomonadati</taxon>
        <taxon>Pseudomonadota</taxon>
        <taxon>Alphaproteobacteria</taxon>
        <taxon>Rhodobacterales</taxon>
        <taxon>Paracoccaceae</taxon>
        <taxon>Parasedimentitalea</taxon>
    </lineage>
</organism>
<comment type="subcellular location">
    <subcellularLocation>
        <location evidence="1">Periplasm</location>
    </subcellularLocation>
</comment>
<dbReference type="RefSeq" id="WP_127751239.1">
    <property type="nucleotide sequence ID" value="NZ_CP033221.1"/>
</dbReference>
<evidence type="ECO:0000256" key="1">
    <source>
        <dbReference type="ARBA" id="ARBA00004418"/>
    </source>
</evidence>
<dbReference type="PANTHER" id="PTHR33376:SF7">
    <property type="entry name" value="C4-DICARBOXYLATE-BINDING PROTEIN DCTB"/>
    <property type="match status" value="1"/>
</dbReference>
<dbReference type="InterPro" id="IPR006311">
    <property type="entry name" value="TAT_signal"/>
</dbReference>
<keyword evidence="8" id="KW-1185">Reference proteome</keyword>
<evidence type="ECO:0000256" key="6">
    <source>
        <dbReference type="SAM" id="SignalP"/>
    </source>
</evidence>
<name>A0A3T0N9N0_9RHOB</name>
<evidence type="ECO:0000313" key="7">
    <source>
        <dbReference type="EMBL" id="AZV80736.1"/>
    </source>
</evidence>
<keyword evidence="5" id="KW-0574">Periplasm</keyword>
<keyword evidence="3" id="KW-0813">Transport</keyword>
<keyword evidence="7" id="KW-0614">Plasmid</keyword>
<dbReference type="GO" id="GO:0055085">
    <property type="term" value="P:transmembrane transport"/>
    <property type="evidence" value="ECO:0007669"/>
    <property type="project" value="InterPro"/>
</dbReference>
<evidence type="ECO:0000256" key="4">
    <source>
        <dbReference type="ARBA" id="ARBA00022729"/>
    </source>
</evidence>
<feature type="chain" id="PRO_5019516491" description="C4-dicarboxylate ABC transporter substrate-binding protein" evidence="6">
    <location>
        <begin position="29"/>
        <end position="340"/>
    </location>
</feature>
<evidence type="ECO:0000313" key="8">
    <source>
        <dbReference type="Proteomes" id="UP000283063"/>
    </source>
</evidence>
<dbReference type="KEGG" id="sedi:EBB79_22545"/>
<dbReference type="Pfam" id="PF03480">
    <property type="entry name" value="DctP"/>
    <property type="match status" value="1"/>
</dbReference>
<dbReference type="Gene3D" id="3.40.190.170">
    <property type="entry name" value="Bacterial extracellular solute-binding protein, family 7"/>
    <property type="match status" value="1"/>
</dbReference>
<evidence type="ECO:0000256" key="3">
    <source>
        <dbReference type="ARBA" id="ARBA00022448"/>
    </source>
</evidence>
<dbReference type="OrthoDB" id="9803763at2"/>
<dbReference type="EMBL" id="CP033221">
    <property type="protein sequence ID" value="AZV80736.1"/>
    <property type="molecule type" value="Genomic_DNA"/>
</dbReference>
<dbReference type="PROSITE" id="PS51318">
    <property type="entry name" value="TAT"/>
    <property type="match status" value="1"/>
</dbReference>
<feature type="signal peptide" evidence="6">
    <location>
        <begin position="1"/>
        <end position="28"/>
    </location>
</feature>